<reference evidence="1 2" key="1">
    <citation type="submission" date="2021-03" db="EMBL/GenBank/DDBJ databases">
        <title>Genomic Encyclopedia of Type Strains, Phase IV (KMG-IV): sequencing the most valuable type-strain genomes for metagenomic binning, comparative biology and taxonomic classification.</title>
        <authorList>
            <person name="Goeker M."/>
        </authorList>
    </citation>
    <scope>NUCLEOTIDE SEQUENCE [LARGE SCALE GENOMIC DNA]</scope>
    <source>
        <strain evidence="1 2">DSM 40499</strain>
    </source>
</reference>
<accession>A0ABS4M7W3</accession>
<evidence type="ECO:0000313" key="1">
    <source>
        <dbReference type="EMBL" id="MBP2055766.1"/>
    </source>
</evidence>
<dbReference type="EMBL" id="JAGGLP010000033">
    <property type="protein sequence ID" value="MBP2055766.1"/>
    <property type="molecule type" value="Genomic_DNA"/>
</dbReference>
<protein>
    <submittedName>
        <fullName evidence="1">Uncharacterized protein</fullName>
    </submittedName>
</protein>
<keyword evidence="2" id="KW-1185">Reference proteome</keyword>
<name>A0ABS4M7W3_9ACTN</name>
<gene>
    <name evidence="1" type="ORF">J2Z21_008782</name>
</gene>
<sequence length="33" mass="3784">MRVLMPNHLPSGAYARTNQYVKAYGMLHIHLPC</sequence>
<comment type="caution">
    <text evidence="1">The sequence shown here is derived from an EMBL/GenBank/DDBJ whole genome shotgun (WGS) entry which is preliminary data.</text>
</comment>
<dbReference type="Proteomes" id="UP001519309">
    <property type="component" value="Unassembled WGS sequence"/>
</dbReference>
<organism evidence="1 2">
    <name type="scientific">Streptomyces griseochromogenes</name>
    <dbReference type="NCBI Taxonomy" id="68214"/>
    <lineage>
        <taxon>Bacteria</taxon>
        <taxon>Bacillati</taxon>
        <taxon>Actinomycetota</taxon>
        <taxon>Actinomycetes</taxon>
        <taxon>Kitasatosporales</taxon>
        <taxon>Streptomycetaceae</taxon>
        <taxon>Streptomyces</taxon>
    </lineage>
</organism>
<proteinExistence type="predicted"/>
<evidence type="ECO:0000313" key="2">
    <source>
        <dbReference type="Proteomes" id="UP001519309"/>
    </source>
</evidence>